<sequence>MGKAACFETRDARRVTMKPVAAKPNLRNQQRVDVATEARIEKTDGSCLTCKVSNISRTGLMVLCDQDSVRKLVPGQKTPAPGNWISVTTTFSVPVVANQPVSVIAGGNIVHMRRIARDQFQLGIQFSEFEGNGFDYVNNYVSKLLSTSSH</sequence>
<accession>A0A1I4HEB8</accession>
<dbReference type="AlphaFoldDB" id="A0A1W6K838"/>
<dbReference type="Proteomes" id="UP000199211">
    <property type="component" value="Unassembled WGS sequence"/>
</dbReference>
<dbReference type="EMBL" id="FOTV01000001">
    <property type="protein sequence ID" value="SFL40090.1"/>
    <property type="molecule type" value="Genomic_DNA"/>
</dbReference>
<dbReference type="SUPFAM" id="SSF141371">
    <property type="entry name" value="PilZ domain-like"/>
    <property type="match status" value="1"/>
</dbReference>
<name>A0A1W6K838_9GAMM</name>
<evidence type="ECO:0000313" key="4">
    <source>
        <dbReference type="Proteomes" id="UP000193100"/>
    </source>
</evidence>
<reference evidence="2 4" key="2">
    <citation type="submission" date="2017-04" db="EMBL/GenBank/DDBJ databases">
        <title>Genome Sequence of Marinobacter salarius strain SMR5 Isolated from a culture of the Diatom Skeletonema marinoi.</title>
        <authorList>
            <person name="Topel M."/>
            <person name="Pinder M.I.M."/>
            <person name="Johansson O.N."/>
            <person name="Kourtchenko O."/>
            <person name="Godhe A."/>
            <person name="Clarke A.K."/>
        </authorList>
    </citation>
    <scope>NUCLEOTIDE SEQUENCE [LARGE SCALE GENOMIC DNA]</scope>
    <source>
        <strain evidence="2 4">SMR5</strain>
    </source>
</reference>
<evidence type="ECO:0000313" key="2">
    <source>
        <dbReference type="EMBL" id="ARM83469.1"/>
    </source>
</evidence>
<evidence type="ECO:0000259" key="1">
    <source>
        <dbReference type="Pfam" id="PF07238"/>
    </source>
</evidence>
<dbReference type="Gene3D" id="2.40.10.220">
    <property type="entry name" value="predicted glycosyltransferase like domains"/>
    <property type="match status" value="1"/>
</dbReference>
<dbReference type="Proteomes" id="UP000193100">
    <property type="component" value="Chromosome"/>
</dbReference>
<accession>A0A1W6K838</accession>
<feature type="domain" description="PilZ" evidence="1">
    <location>
        <begin position="26"/>
        <end position="133"/>
    </location>
</feature>
<dbReference type="EMBL" id="CP020931">
    <property type="protein sequence ID" value="ARM83469.1"/>
    <property type="molecule type" value="Genomic_DNA"/>
</dbReference>
<protein>
    <submittedName>
        <fullName evidence="2">PilZ domain protein</fullName>
    </submittedName>
    <submittedName>
        <fullName evidence="3">PilZ domain-containing protein</fullName>
    </submittedName>
</protein>
<dbReference type="InterPro" id="IPR009875">
    <property type="entry name" value="PilZ_domain"/>
</dbReference>
<reference evidence="3 5" key="1">
    <citation type="submission" date="2016-10" db="EMBL/GenBank/DDBJ databases">
        <authorList>
            <person name="Varghese N."/>
            <person name="Submissions S."/>
        </authorList>
    </citation>
    <scope>NUCLEOTIDE SEQUENCE [LARGE SCALE GENOMIC DNA]</scope>
    <source>
        <strain evidence="3 5">DSM 26291</strain>
    </source>
</reference>
<proteinExistence type="predicted"/>
<keyword evidence="5" id="KW-1185">Reference proteome</keyword>
<dbReference type="GO" id="GO:0035438">
    <property type="term" value="F:cyclic-di-GMP binding"/>
    <property type="evidence" value="ECO:0007669"/>
    <property type="project" value="InterPro"/>
</dbReference>
<dbReference type="Pfam" id="PF07238">
    <property type="entry name" value="PilZ"/>
    <property type="match status" value="1"/>
</dbReference>
<gene>
    <name evidence="2" type="ORF">MARSALSMR5_01377</name>
    <name evidence="3" type="ORF">SAMN04487868_101295</name>
</gene>
<organism evidence="2 4">
    <name type="scientific">Marinobacter salarius</name>
    <dbReference type="NCBI Taxonomy" id="1420917"/>
    <lineage>
        <taxon>Bacteria</taxon>
        <taxon>Pseudomonadati</taxon>
        <taxon>Pseudomonadota</taxon>
        <taxon>Gammaproteobacteria</taxon>
        <taxon>Pseudomonadales</taxon>
        <taxon>Marinobacteraceae</taxon>
        <taxon>Marinobacter</taxon>
    </lineage>
</organism>
<evidence type="ECO:0000313" key="5">
    <source>
        <dbReference type="Proteomes" id="UP000199211"/>
    </source>
</evidence>
<evidence type="ECO:0000313" key="3">
    <source>
        <dbReference type="EMBL" id="SFL40090.1"/>
    </source>
</evidence>